<feature type="domain" description="Glycosyltransferase 2-like" evidence="1">
    <location>
        <begin position="5"/>
        <end position="112"/>
    </location>
</feature>
<proteinExistence type="predicted"/>
<protein>
    <recommendedName>
        <fullName evidence="1">Glycosyltransferase 2-like domain-containing protein</fullName>
    </recommendedName>
</protein>
<reference evidence="2" key="1">
    <citation type="journal article" date="2014" name="Front. Microbiol.">
        <title>High frequency of phylogenetically diverse reductive dehalogenase-homologous genes in deep subseafloor sedimentary metagenomes.</title>
        <authorList>
            <person name="Kawai M."/>
            <person name="Futagami T."/>
            <person name="Toyoda A."/>
            <person name="Takaki Y."/>
            <person name="Nishi S."/>
            <person name="Hori S."/>
            <person name="Arai W."/>
            <person name="Tsubouchi T."/>
            <person name="Morono Y."/>
            <person name="Uchiyama I."/>
            <person name="Ito T."/>
            <person name="Fujiyama A."/>
            <person name="Inagaki F."/>
            <person name="Takami H."/>
        </authorList>
    </citation>
    <scope>NUCLEOTIDE SEQUENCE</scope>
    <source>
        <strain evidence="2">Expedition CK06-06</strain>
    </source>
</reference>
<dbReference type="PANTHER" id="PTHR22916">
    <property type="entry name" value="GLYCOSYLTRANSFERASE"/>
    <property type="match status" value="1"/>
</dbReference>
<dbReference type="InterPro" id="IPR001173">
    <property type="entry name" value="Glyco_trans_2-like"/>
</dbReference>
<accession>X1UE92</accession>
<dbReference type="Gene3D" id="3.90.550.10">
    <property type="entry name" value="Spore Coat Polysaccharide Biosynthesis Protein SpsA, Chain A"/>
    <property type="match status" value="1"/>
</dbReference>
<evidence type="ECO:0000313" key="2">
    <source>
        <dbReference type="EMBL" id="GAI98190.1"/>
    </source>
</evidence>
<dbReference type="CDD" id="cd00761">
    <property type="entry name" value="Glyco_tranf_GTA_type"/>
    <property type="match status" value="1"/>
</dbReference>
<gene>
    <name evidence="2" type="ORF">S12H4_37299</name>
</gene>
<sequence length="122" mass="14132">MIKCTIAIPVYNREDLIRRAVESALAQNVPDLEILVVDNCSTDRTWDVLHTYSDSRLRLVRNERNMGLFGNFNRSLQLAQGKYFRLLCSDDKLPPNCLMSEIDMMEQHENVVLLSKNLAQYI</sequence>
<comment type="caution">
    <text evidence="2">The sequence shown here is derived from an EMBL/GenBank/DDBJ whole genome shotgun (WGS) entry which is preliminary data.</text>
</comment>
<dbReference type="EMBL" id="BARW01022328">
    <property type="protein sequence ID" value="GAI98190.1"/>
    <property type="molecule type" value="Genomic_DNA"/>
</dbReference>
<organism evidence="2">
    <name type="scientific">marine sediment metagenome</name>
    <dbReference type="NCBI Taxonomy" id="412755"/>
    <lineage>
        <taxon>unclassified sequences</taxon>
        <taxon>metagenomes</taxon>
        <taxon>ecological metagenomes</taxon>
    </lineage>
</organism>
<dbReference type="InterPro" id="IPR029044">
    <property type="entry name" value="Nucleotide-diphossugar_trans"/>
</dbReference>
<dbReference type="SUPFAM" id="SSF53448">
    <property type="entry name" value="Nucleotide-diphospho-sugar transferases"/>
    <property type="match status" value="1"/>
</dbReference>
<evidence type="ECO:0000259" key="1">
    <source>
        <dbReference type="Pfam" id="PF00535"/>
    </source>
</evidence>
<name>X1UE92_9ZZZZ</name>
<dbReference type="PANTHER" id="PTHR22916:SF3">
    <property type="entry name" value="UDP-GLCNAC:BETAGAL BETA-1,3-N-ACETYLGLUCOSAMINYLTRANSFERASE-LIKE PROTEIN 1"/>
    <property type="match status" value="1"/>
</dbReference>
<dbReference type="Pfam" id="PF00535">
    <property type="entry name" value="Glycos_transf_2"/>
    <property type="match status" value="1"/>
</dbReference>
<dbReference type="GO" id="GO:0016758">
    <property type="term" value="F:hexosyltransferase activity"/>
    <property type="evidence" value="ECO:0007669"/>
    <property type="project" value="UniProtKB-ARBA"/>
</dbReference>
<dbReference type="AlphaFoldDB" id="X1UE92"/>